<protein>
    <recommendedName>
        <fullName evidence="7">60S ribosomal protein L13</fullName>
    </recommendedName>
</protein>
<dbReference type="Pfam" id="PF01294">
    <property type="entry name" value="Ribosomal_L13e"/>
    <property type="match status" value="1"/>
</dbReference>
<keyword evidence="2" id="KW-0689">Ribosomal protein</keyword>
<feature type="region of interest" description="Disordered" evidence="4">
    <location>
        <begin position="283"/>
        <end position="305"/>
    </location>
</feature>
<dbReference type="GO" id="GO:0006412">
    <property type="term" value="P:translation"/>
    <property type="evidence" value="ECO:0007669"/>
    <property type="project" value="InterPro"/>
</dbReference>
<dbReference type="AlphaFoldDB" id="A0A2N5SG11"/>
<name>A0A2N5SG11_9BASI</name>
<dbReference type="Proteomes" id="UP000235388">
    <property type="component" value="Unassembled WGS sequence"/>
</dbReference>
<dbReference type="Gene3D" id="1.20.5.110">
    <property type="match status" value="1"/>
</dbReference>
<evidence type="ECO:0008006" key="7">
    <source>
        <dbReference type="Google" id="ProtNLM"/>
    </source>
</evidence>
<dbReference type="PANTHER" id="PTHR11722:SF0">
    <property type="entry name" value="LARGE RIBOSOMAL SUBUNIT PROTEIN EL13"/>
    <property type="match status" value="1"/>
</dbReference>
<keyword evidence="3" id="KW-0687">Ribonucleoprotein</keyword>
<feature type="region of interest" description="Disordered" evidence="4">
    <location>
        <begin position="225"/>
        <end position="265"/>
    </location>
</feature>
<gene>
    <name evidence="5" type="ORF">PCANC_17232</name>
</gene>
<evidence type="ECO:0000256" key="4">
    <source>
        <dbReference type="SAM" id="MobiDB-lite"/>
    </source>
</evidence>
<dbReference type="GO" id="GO:0003723">
    <property type="term" value="F:RNA binding"/>
    <property type="evidence" value="ECO:0007669"/>
    <property type="project" value="TreeGrafter"/>
</dbReference>
<feature type="compositionally biased region" description="Basic and acidic residues" evidence="4">
    <location>
        <begin position="295"/>
        <end position="305"/>
    </location>
</feature>
<dbReference type="FunFam" id="1.20.5.110:FF:000003">
    <property type="entry name" value="60S ribosomal protein L13"/>
    <property type="match status" value="1"/>
</dbReference>
<sequence>MTHRLIIYHQSYASTVGRFKSPSLGDTVSPAFHGCTVGPGSVQSSRMPGGRGEGCAVRSNLTRLGQGRTRQPLQGAPGIGESAKPQVDRPINETFTMGFRGDNVLHKNHFRKDWQRRVKTWFDQPGAKKRRRNARQAKAAAAGVRPTSLLRPAVRCQTVRYNRRIRAGRGFTSAELASAGIRRKEALSIGIPYDHRRRNKSEEGVSINVERLKAYKERLIIFPKNAKKPGKGDSTDLSAATTQDVSGPLPLPSGTQPEAPRAITSEELQFNAFRALRQARAAQRQAGVWKARKQKKEEEDAAKKK</sequence>
<dbReference type="InterPro" id="IPR001380">
    <property type="entry name" value="Ribosomal_eL13"/>
</dbReference>
<feature type="compositionally biased region" description="Polar residues" evidence="4">
    <location>
        <begin position="235"/>
        <end position="245"/>
    </location>
</feature>
<dbReference type="STRING" id="200324.A0A2N5SG11"/>
<evidence type="ECO:0000256" key="1">
    <source>
        <dbReference type="ARBA" id="ARBA00005640"/>
    </source>
</evidence>
<comment type="caution">
    <text evidence="5">The sequence shown here is derived from an EMBL/GenBank/DDBJ whole genome shotgun (WGS) entry which is preliminary data.</text>
</comment>
<dbReference type="OrthoDB" id="10264538at2759"/>
<evidence type="ECO:0000256" key="2">
    <source>
        <dbReference type="ARBA" id="ARBA00022980"/>
    </source>
</evidence>
<evidence type="ECO:0000256" key="3">
    <source>
        <dbReference type="ARBA" id="ARBA00023274"/>
    </source>
</evidence>
<evidence type="ECO:0000313" key="6">
    <source>
        <dbReference type="Proteomes" id="UP000235388"/>
    </source>
</evidence>
<evidence type="ECO:0000313" key="5">
    <source>
        <dbReference type="EMBL" id="PLW12164.1"/>
    </source>
</evidence>
<comment type="similarity">
    <text evidence="1">Belongs to the eukaryotic ribosomal protein eL13 family.</text>
</comment>
<proteinExistence type="inferred from homology"/>
<keyword evidence="6" id="KW-1185">Reference proteome</keyword>
<dbReference type="GO" id="GO:0003735">
    <property type="term" value="F:structural constituent of ribosome"/>
    <property type="evidence" value="ECO:0007669"/>
    <property type="project" value="InterPro"/>
</dbReference>
<dbReference type="GO" id="GO:0022625">
    <property type="term" value="C:cytosolic large ribosomal subunit"/>
    <property type="evidence" value="ECO:0007669"/>
    <property type="project" value="TreeGrafter"/>
</dbReference>
<dbReference type="HAMAP" id="MF_00499">
    <property type="entry name" value="Ribosomal_eL13"/>
    <property type="match status" value="1"/>
</dbReference>
<accession>A0A2N5SG11</accession>
<reference evidence="5 6" key="1">
    <citation type="submission" date="2017-11" db="EMBL/GenBank/DDBJ databases">
        <title>De novo assembly and phasing of dikaryotic genomes from two isolates of Puccinia coronata f. sp. avenae, the causal agent of oat crown rust.</title>
        <authorList>
            <person name="Miller M.E."/>
            <person name="Zhang Y."/>
            <person name="Omidvar V."/>
            <person name="Sperschneider J."/>
            <person name="Schwessinger B."/>
            <person name="Raley C."/>
            <person name="Palmer J.M."/>
            <person name="Garnica D."/>
            <person name="Upadhyaya N."/>
            <person name="Rathjen J."/>
            <person name="Taylor J.M."/>
            <person name="Park R.F."/>
            <person name="Dodds P.N."/>
            <person name="Hirsch C.D."/>
            <person name="Kianian S.F."/>
            <person name="Figueroa M."/>
        </authorList>
    </citation>
    <scope>NUCLEOTIDE SEQUENCE [LARGE SCALE GENOMIC DNA]</scope>
    <source>
        <strain evidence="5">12NC29</strain>
    </source>
</reference>
<dbReference type="PANTHER" id="PTHR11722">
    <property type="entry name" value="60S RIBOSOMAL PROTEIN L13"/>
    <property type="match status" value="1"/>
</dbReference>
<dbReference type="EMBL" id="PGCJ01000991">
    <property type="protein sequence ID" value="PLW12164.1"/>
    <property type="molecule type" value="Genomic_DNA"/>
</dbReference>
<organism evidence="5 6">
    <name type="scientific">Puccinia coronata f. sp. avenae</name>
    <dbReference type="NCBI Taxonomy" id="200324"/>
    <lineage>
        <taxon>Eukaryota</taxon>
        <taxon>Fungi</taxon>
        <taxon>Dikarya</taxon>
        <taxon>Basidiomycota</taxon>
        <taxon>Pucciniomycotina</taxon>
        <taxon>Pucciniomycetes</taxon>
        <taxon>Pucciniales</taxon>
        <taxon>Pucciniaceae</taxon>
        <taxon>Puccinia</taxon>
    </lineage>
</organism>